<feature type="signal peptide" evidence="1">
    <location>
        <begin position="1"/>
        <end position="19"/>
    </location>
</feature>
<keyword evidence="1" id="KW-0732">Signal</keyword>
<sequence>MSKLAVLFALVCLLAAVQAQTREPTPREICQTVNERCLSRVPVHGNRSEVTDILNGRCRRRHRGWRNITRCELARATCQLTIERCATLSCVNIREALAGNRATTTRRTPASTTTRRPST</sequence>
<dbReference type="RefSeq" id="XP_070142110.1">
    <property type="nucleotide sequence ID" value="XM_070286009.1"/>
</dbReference>
<organism evidence="2 3">
    <name type="scientific">Drosophila kikkawai</name>
    <name type="common">Fruit fly</name>
    <dbReference type="NCBI Taxonomy" id="30033"/>
    <lineage>
        <taxon>Eukaryota</taxon>
        <taxon>Metazoa</taxon>
        <taxon>Ecdysozoa</taxon>
        <taxon>Arthropoda</taxon>
        <taxon>Hexapoda</taxon>
        <taxon>Insecta</taxon>
        <taxon>Pterygota</taxon>
        <taxon>Neoptera</taxon>
        <taxon>Endopterygota</taxon>
        <taxon>Diptera</taxon>
        <taxon>Brachycera</taxon>
        <taxon>Muscomorpha</taxon>
        <taxon>Ephydroidea</taxon>
        <taxon>Drosophilidae</taxon>
        <taxon>Drosophila</taxon>
        <taxon>Sophophora</taxon>
    </lineage>
</organism>
<evidence type="ECO:0000313" key="3">
    <source>
        <dbReference type="RefSeq" id="XP_070142110.1"/>
    </source>
</evidence>
<dbReference type="Proteomes" id="UP001652661">
    <property type="component" value="Chromosome 3L"/>
</dbReference>
<protein>
    <submittedName>
        <fullName evidence="3">Uncharacterized protein isoform X1</fullName>
    </submittedName>
</protein>
<keyword evidence="2" id="KW-1185">Reference proteome</keyword>
<gene>
    <name evidence="3" type="primary">LOC108083010</name>
</gene>
<evidence type="ECO:0000256" key="1">
    <source>
        <dbReference type="SAM" id="SignalP"/>
    </source>
</evidence>
<dbReference type="InterPro" id="IPR003475">
    <property type="entry name" value="Insect_Unk"/>
</dbReference>
<evidence type="ECO:0000313" key="2">
    <source>
        <dbReference type="Proteomes" id="UP001652661"/>
    </source>
</evidence>
<feature type="chain" id="PRO_5046765789" evidence="1">
    <location>
        <begin position="20"/>
        <end position="119"/>
    </location>
</feature>
<accession>A0ABM4GHB3</accession>
<name>A0ABM4GHB3_DROKI</name>
<dbReference type="Pfam" id="PF02448">
    <property type="entry name" value="L71"/>
    <property type="match status" value="1"/>
</dbReference>
<proteinExistence type="predicted"/>
<dbReference type="GeneID" id="108083010"/>
<reference evidence="3" key="1">
    <citation type="submission" date="2025-08" db="UniProtKB">
        <authorList>
            <consortium name="RefSeq"/>
        </authorList>
    </citation>
    <scope>IDENTIFICATION</scope>
    <source>
        <strain evidence="3">14028-0561.14</strain>
        <tissue evidence="3">Whole fly</tissue>
    </source>
</reference>